<dbReference type="PANTHER" id="PTHR47481:SF42">
    <property type="entry name" value="RHO GTPASE-ACTIVATING PROTEIN GACK-LIKE"/>
    <property type="match status" value="1"/>
</dbReference>
<dbReference type="Proteomes" id="UP000242715">
    <property type="component" value="Unassembled WGS sequence"/>
</dbReference>
<reference evidence="2" key="1">
    <citation type="journal article" date="2017" name="Front. Plant Sci.">
        <title>Climate Clever Clovers: New Paradigm to Reduce the Environmental Footprint of Ruminants by Breeding Low Methanogenic Forages Utilizing Haplotype Variation.</title>
        <authorList>
            <person name="Kaur P."/>
            <person name="Appels R."/>
            <person name="Bayer P.E."/>
            <person name="Keeble-Gagnere G."/>
            <person name="Wang J."/>
            <person name="Hirakawa H."/>
            <person name="Shirasawa K."/>
            <person name="Vercoe P."/>
            <person name="Stefanova K."/>
            <person name="Durmic Z."/>
            <person name="Nichols P."/>
            <person name="Revell C."/>
            <person name="Isobe S.N."/>
            <person name="Edwards D."/>
            <person name="Erskine W."/>
        </authorList>
    </citation>
    <scope>NUCLEOTIDE SEQUENCE [LARGE SCALE GENOMIC DNA]</scope>
    <source>
        <strain evidence="2">cv. Daliak</strain>
    </source>
</reference>
<organism evidence="1 2">
    <name type="scientific">Trifolium subterraneum</name>
    <name type="common">Subterranean clover</name>
    <dbReference type="NCBI Taxonomy" id="3900"/>
    <lineage>
        <taxon>Eukaryota</taxon>
        <taxon>Viridiplantae</taxon>
        <taxon>Streptophyta</taxon>
        <taxon>Embryophyta</taxon>
        <taxon>Tracheophyta</taxon>
        <taxon>Spermatophyta</taxon>
        <taxon>Magnoliopsida</taxon>
        <taxon>eudicotyledons</taxon>
        <taxon>Gunneridae</taxon>
        <taxon>Pentapetalae</taxon>
        <taxon>rosids</taxon>
        <taxon>fabids</taxon>
        <taxon>Fabales</taxon>
        <taxon>Fabaceae</taxon>
        <taxon>Papilionoideae</taxon>
        <taxon>50 kb inversion clade</taxon>
        <taxon>NPAAA clade</taxon>
        <taxon>Hologalegina</taxon>
        <taxon>IRL clade</taxon>
        <taxon>Trifolieae</taxon>
        <taxon>Trifolium</taxon>
    </lineage>
</organism>
<proteinExistence type="predicted"/>
<dbReference type="EMBL" id="BCLP01058336">
    <property type="protein sequence ID" value="GAU10789.1"/>
    <property type="molecule type" value="Genomic_DNA"/>
</dbReference>
<gene>
    <name evidence="1" type="ORF">TSUD_426300</name>
</gene>
<evidence type="ECO:0000313" key="1">
    <source>
        <dbReference type="EMBL" id="GAU10789.1"/>
    </source>
</evidence>
<evidence type="ECO:0008006" key="3">
    <source>
        <dbReference type="Google" id="ProtNLM"/>
    </source>
</evidence>
<accession>A0A1B5Z9I6</accession>
<name>A0A1B5Z9I6_TRISU</name>
<dbReference type="AlphaFoldDB" id="A0A1B5Z9I6"/>
<dbReference type="OrthoDB" id="1427748at2759"/>
<comment type="caution">
    <text evidence="1">The sequence shown here is derived from an EMBL/GenBank/DDBJ whole genome shotgun (WGS) entry which is preliminary data.</text>
</comment>
<feature type="non-terminal residue" evidence="1">
    <location>
        <position position="103"/>
    </location>
</feature>
<protein>
    <recommendedName>
        <fullName evidence="3">Retrotransposon Copia-like N-terminal domain-containing protein</fullName>
    </recommendedName>
</protein>
<evidence type="ECO:0000313" key="2">
    <source>
        <dbReference type="Proteomes" id="UP000242715"/>
    </source>
</evidence>
<dbReference type="PANTHER" id="PTHR47481">
    <property type="match status" value="1"/>
</dbReference>
<keyword evidence="2" id="KW-1185">Reference proteome</keyword>
<sequence>MSATTSTNGQKFHPALSITNVKSLIPITLDLESGQYHSWSALFKVQARVHDVLEHIILPTDEKDKAAYEKTKAEDLPLWKRLDAVVLQWIYATVSSDILTSIL</sequence>